<dbReference type="AlphaFoldDB" id="A0A0L1JLI4"/>
<proteinExistence type="predicted"/>
<feature type="transmembrane region" description="Helical" evidence="1">
    <location>
        <begin position="62"/>
        <end position="83"/>
    </location>
</feature>
<dbReference type="Proteomes" id="UP000036938">
    <property type="component" value="Unassembled WGS sequence"/>
</dbReference>
<keyword evidence="1" id="KW-1133">Transmembrane helix</keyword>
<name>A0A0L1JLI4_9RHOB</name>
<feature type="transmembrane region" description="Helical" evidence="1">
    <location>
        <begin position="36"/>
        <end position="56"/>
    </location>
</feature>
<evidence type="ECO:0000313" key="3">
    <source>
        <dbReference type="Proteomes" id="UP000036938"/>
    </source>
</evidence>
<gene>
    <name evidence="2" type="ORF">ATO11_16255</name>
</gene>
<accession>A0A0L1JLI4</accession>
<dbReference type="STRING" id="1317121.ATO11_16255"/>
<evidence type="ECO:0000313" key="2">
    <source>
        <dbReference type="EMBL" id="KNG92577.1"/>
    </source>
</evidence>
<keyword evidence="1" id="KW-0812">Transmembrane</keyword>
<dbReference type="RefSeq" id="WP_050531964.1">
    <property type="nucleotide sequence ID" value="NZ_AQQZ01000008.1"/>
</dbReference>
<evidence type="ECO:0008006" key="4">
    <source>
        <dbReference type="Google" id="ProtNLM"/>
    </source>
</evidence>
<keyword evidence="1" id="KW-0472">Membrane</keyword>
<reference evidence="2 3" key="1">
    <citation type="journal article" date="2015" name="Int. J. Syst. Evol. Microbiol.">
        <title>Aestuariivita atlantica sp. nov., isolated from deep sea sediment of the Atlantic Ocean.</title>
        <authorList>
            <person name="Li G."/>
            <person name="Lai Q."/>
            <person name="Du Y."/>
            <person name="Liu X."/>
            <person name="Sun F."/>
            <person name="Shao Z."/>
        </authorList>
    </citation>
    <scope>NUCLEOTIDE SEQUENCE [LARGE SCALE GENOMIC DNA]</scope>
    <source>
        <strain evidence="2 3">22II-S11-z3</strain>
    </source>
</reference>
<dbReference type="OrthoDB" id="7863742at2"/>
<evidence type="ECO:0000256" key="1">
    <source>
        <dbReference type="SAM" id="Phobius"/>
    </source>
</evidence>
<dbReference type="EMBL" id="AQQZ01000008">
    <property type="protein sequence ID" value="KNG92577.1"/>
    <property type="molecule type" value="Genomic_DNA"/>
</dbReference>
<organism evidence="2 3">
    <name type="scientific">Pseudaestuariivita atlantica</name>
    <dbReference type="NCBI Taxonomy" id="1317121"/>
    <lineage>
        <taxon>Bacteria</taxon>
        <taxon>Pseudomonadati</taxon>
        <taxon>Pseudomonadota</taxon>
        <taxon>Alphaproteobacteria</taxon>
        <taxon>Rhodobacterales</taxon>
        <taxon>Paracoccaceae</taxon>
        <taxon>Pseudaestuariivita</taxon>
    </lineage>
</organism>
<keyword evidence="3" id="KW-1185">Reference proteome</keyword>
<comment type="caution">
    <text evidence="2">The sequence shown here is derived from an EMBL/GenBank/DDBJ whole genome shotgun (WGS) entry which is preliminary data.</text>
</comment>
<protein>
    <recommendedName>
        <fullName evidence="4">YcxB-like protein domain-containing protein</fullName>
    </recommendedName>
</protein>
<sequence>MTEAVTLGPYDTDAGLMAQAMACAGRGRKRAIGAPVLLAVIFAVSLVAGQVIGAVAPGLGAWLPAFLVGIAAGLGIAALYFMVQRNRVLARSLAVTRRQGPVTAVLDASGIRFSHSLGDRRHAWEAFDGMEDIPGGLCLVSGGLAYPLPRHALPEGMTLADLRARIAAWSGLS</sequence>